<feature type="compositionally biased region" description="Low complexity" evidence="3">
    <location>
        <begin position="33"/>
        <end position="52"/>
    </location>
</feature>
<evidence type="ECO:0000256" key="3">
    <source>
        <dbReference type="SAM" id="MobiDB-lite"/>
    </source>
</evidence>
<feature type="domain" description="C-CAP/cofactor C-like" evidence="4">
    <location>
        <begin position="38"/>
        <end position="198"/>
    </location>
</feature>
<accession>A0ABR2KTT5</accession>
<protein>
    <submittedName>
        <fullName evidence="5">Protein Xrp2</fullName>
    </submittedName>
</protein>
<dbReference type="PROSITE" id="PS51329">
    <property type="entry name" value="C_CAP_COFACTOR_C"/>
    <property type="match status" value="1"/>
</dbReference>
<dbReference type="PANTHER" id="PTHR15440">
    <property type="entry name" value="XRP2 PROTEIN"/>
    <property type="match status" value="1"/>
</dbReference>
<dbReference type="SMART" id="SM00673">
    <property type="entry name" value="CARP"/>
    <property type="match status" value="2"/>
</dbReference>
<feature type="compositionally biased region" description="Basic and acidic residues" evidence="3">
    <location>
        <begin position="21"/>
        <end position="32"/>
    </location>
</feature>
<reference evidence="5 6" key="1">
    <citation type="submission" date="2024-04" db="EMBL/GenBank/DDBJ databases">
        <title>Tritrichomonas musculus Genome.</title>
        <authorList>
            <person name="Alves-Ferreira E."/>
            <person name="Grigg M."/>
            <person name="Lorenzi H."/>
            <person name="Galac M."/>
        </authorList>
    </citation>
    <scope>NUCLEOTIDE SEQUENCE [LARGE SCALE GENOMIC DNA]</scope>
    <source>
        <strain evidence="5 6">EAF2021</strain>
    </source>
</reference>
<feature type="region of interest" description="Disordered" evidence="3">
    <location>
        <begin position="1"/>
        <end position="56"/>
    </location>
</feature>
<dbReference type="InterPro" id="IPR016098">
    <property type="entry name" value="CAP/MinC_C"/>
</dbReference>
<keyword evidence="2" id="KW-0547">Nucleotide-binding</keyword>
<evidence type="ECO:0000313" key="5">
    <source>
        <dbReference type="EMBL" id="KAK8894463.1"/>
    </source>
</evidence>
<evidence type="ECO:0000313" key="6">
    <source>
        <dbReference type="Proteomes" id="UP001470230"/>
    </source>
</evidence>
<dbReference type="Proteomes" id="UP001470230">
    <property type="component" value="Unassembled WGS sequence"/>
</dbReference>
<dbReference type="EMBL" id="JAPFFF010000003">
    <property type="protein sequence ID" value="KAK8894463.1"/>
    <property type="molecule type" value="Genomic_DNA"/>
</dbReference>
<dbReference type="Pfam" id="PF07986">
    <property type="entry name" value="TBCC"/>
    <property type="match status" value="1"/>
</dbReference>
<dbReference type="PANTHER" id="PTHR15440:SF0">
    <property type="entry name" value="PROTEIN XRP2"/>
    <property type="match status" value="1"/>
</dbReference>
<proteinExistence type="inferred from homology"/>
<keyword evidence="6" id="KW-1185">Reference proteome</keyword>
<dbReference type="InterPro" id="IPR012945">
    <property type="entry name" value="Tubulin-bd_cofactor_C_dom"/>
</dbReference>
<comment type="caution">
    <text evidence="5">The sequence shown here is derived from an EMBL/GenBank/DDBJ whole genome shotgun (WGS) entry which is preliminary data.</text>
</comment>
<gene>
    <name evidence="5" type="ORF">M9Y10_022897</name>
</gene>
<dbReference type="InterPro" id="IPR006599">
    <property type="entry name" value="CARP_motif"/>
</dbReference>
<comment type="similarity">
    <text evidence="1">Belongs to the TBCC family.</text>
</comment>
<dbReference type="InterPro" id="IPR017901">
    <property type="entry name" value="C-CAP_CF_C-like"/>
</dbReference>
<evidence type="ECO:0000256" key="1">
    <source>
        <dbReference type="ARBA" id="ARBA00008848"/>
    </source>
</evidence>
<sequence>MGQVISYIWPSTPETESNENQETKESQPHENETANTNPPQATTSTPSAPTKPQIDRSIFVQKDKKDETIIRTPGQINGNQFAADKLENCKVIVHDFCDSMMIDRCVNCEFVLSAVRGSIFARNCKNCKFAMVCGQFRCRECEECDFFMQVKTGPVVESSQNLRIGCALVSYNELAEQMKKARLDPATNIWNDVHDFTPGEGHFSLAGGEKLDMEILNNEGTPILPFTYIPSKVPGQSFNVKLDNKYWEKIVQLSFNDLKLEGTHRESDGNFSIDVSAESEDAAKAIFAEFSPISVSSI</sequence>
<name>A0ABR2KTT5_9EUKA</name>
<evidence type="ECO:0000256" key="2">
    <source>
        <dbReference type="ARBA" id="ARBA00022741"/>
    </source>
</evidence>
<dbReference type="Gene3D" id="2.160.20.70">
    <property type="match status" value="1"/>
</dbReference>
<evidence type="ECO:0000259" key="4">
    <source>
        <dbReference type="PROSITE" id="PS51329"/>
    </source>
</evidence>
<dbReference type="InterPro" id="IPR039093">
    <property type="entry name" value="XRP2"/>
</dbReference>
<organism evidence="5 6">
    <name type="scientific">Tritrichomonas musculus</name>
    <dbReference type="NCBI Taxonomy" id="1915356"/>
    <lineage>
        <taxon>Eukaryota</taxon>
        <taxon>Metamonada</taxon>
        <taxon>Parabasalia</taxon>
        <taxon>Tritrichomonadida</taxon>
        <taxon>Tritrichomonadidae</taxon>
        <taxon>Tritrichomonas</taxon>
    </lineage>
</organism>